<feature type="compositionally biased region" description="Basic and acidic residues" evidence="1">
    <location>
        <begin position="21"/>
        <end position="34"/>
    </location>
</feature>
<comment type="caution">
    <text evidence="4">The sequence shown here is derived from an EMBL/GenBank/DDBJ whole genome shotgun (WGS) entry which is preliminary data.</text>
</comment>
<dbReference type="RefSeq" id="WP_234517008.1">
    <property type="nucleotide sequence ID" value="NZ_BAAAUF010000050.1"/>
</dbReference>
<feature type="domain" description="DUF3566" evidence="3">
    <location>
        <begin position="179"/>
        <end position="223"/>
    </location>
</feature>
<feature type="compositionally biased region" description="Basic residues" evidence="1">
    <location>
        <begin position="114"/>
        <end position="124"/>
    </location>
</feature>
<dbReference type="InterPro" id="IPR021949">
    <property type="entry name" value="DUF3566_TM"/>
</dbReference>
<feature type="domain" description="DUF3566" evidence="3">
    <location>
        <begin position="125"/>
        <end position="169"/>
    </location>
</feature>
<feature type="compositionally biased region" description="Low complexity" evidence="1">
    <location>
        <begin position="71"/>
        <end position="85"/>
    </location>
</feature>
<name>A0ABP6LZN5_9ACTN</name>
<organism evidence="4 5">
    <name type="scientific">Streptomyces glomeratus</name>
    <dbReference type="NCBI Taxonomy" id="284452"/>
    <lineage>
        <taxon>Bacteria</taxon>
        <taxon>Bacillati</taxon>
        <taxon>Actinomycetota</taxon>
        <taxon>Actinomycetes</taxon>
        <taxon>Kitasatosporales</taxon>
        <taxon>Streptomycetaceae</taxon>
        <taxon>Streptomyces</taxon>
    </lineage>
</organism>
<dbReference type="Proteomes" id="UP001501532">
    <property type="component" value="Unassembled WGS sequence"/>
</dbReference>
<feature type="compositionally biased region" description="Low complexity" evidence="1">
    <location>
        <begin position="37"/>
        <end position="51"/>
    </location>
</feature>
<sequence>MSQGEHATGSPQRQAAGSDASGRDDGRRGEELRHHTAPGTGNTAGAGPPAAKSREEGRPDDTTATPHPQEPARGPVAGAAAANGSPERRDGQPPPAPWRDGGTVSEASADASRRRPGTSRTPRWRKARMRISQADPWSVMTTSFLVSAGLGLCVIVAVAAVTMMMSVLGQEPVLSLGWQLTLAFTIAVVAVEVALATALATLAAFLFNWSSGFAGGVEVTLAEDLPAPPESAPDGPPDRQR</sequence>
<keyword evidence="2" id="KW-0472">Membrane</keyword>
<evidence type="ECO:0000313" key="5">
    <source>
        <dbReference type="Proteomes" id="UP001501532"/>
    </source>
</evidence>
<evidence type="ECO:0000256" key="2">
    <source>
        <dbReference type="SAM" id="Phobius"/>
    </source>
</evidence>
<dbReference type="Pfam" id="PF12089">
    <property type="entry name" value="DUF3566"/>
    <property type="match status" value="2"/>
</dbReference>
<feature type="compositionally biased region" description="Basic and acidic residues" evidence="1">
    <location>
        <begin position="52"/>
        <end position="61"/>
    </location>
</feature>
<feature type="compositionally biased region" description="Polar residues" evidence="1">
    <location>
        <begin position="1"/>
        <end position="13"/>
    </location>
</feature>
<protein>
    <recommendedName>
        <fullName evidence="3">DUF3566 domain-containing protein</fullName>
    </recommendedName>
</protein>
<evidence type="ECO:0000256" key="1">
    <source>
        <dbReference type="SAM" id="MobiDB-lite"/>
    </source>
</evidence>
<evidence type="ECO:0000313" key="4">
    <source>
        <dbReference type="EMBL" id="GAA3062820.1"/>
    </source>
</evidence>
<evidence type="ECO:0000259" key="3">
    <source>
        <dbReference type="Pfam" id="PF12089"/>
    </source>
</evidence>
<proteinExistence type="predicted"/>
<keyword evidence="2" id="KW-1133">Transmembrane helix</keyword>
<keyword evidence="5" id="KW-1185">Reference proteome</keyword>
<gene>
    <name evidence="4" type="ORF">GCM10010448_52690</name>
</gene>
<reference evidence="5" key="1">
    <citation type="journal article" date="2019" name="Int. J. Syst. Evol. Microbiol.">
        <title>The Global Catalogue of Microorganisms (GCM) 10K type strain sequencing project: providing services to taxonomists for standard genome sequencing and annotation.</title>
        <authorList>
            <consortium name="The Broad Institute Genomics Platform"/>
            <consortium name="The Broad Institute Genome Sequencing Center for Infectious Disease"/>
            <person name="Wu L."/>
            <person name="Ma J."/>
        </authorList>
    </citation>
    <scope>NUCLEOTIDE SEQUENCE [LARGE SCALE GENOMIC DNA]</scope>
    <source>
        <strain evidence="5">JCM 9091</strain>
    </source>
</reference>
<keyword evidence="2" id="KW-0812">Transmembrane</keyword>
<feature type="transmembrane region" description="Helical" evidence="2">
    <location>
        <begin position="182"/>
        <end position="207"/>
    </location>
</feature>
<feature type="region of interest" description="Disordered" evidence="1">
    <location>
        <begin position="1"/>
        <end position="124"/>
    </location>
</feature>
<dbReference type="EMBL" id="BAAAUF010000050">
    <property type="protein sequence ID" value="GAA3062820.1"/>
    <property type="molecule type" value="Genomic_DNA"/>
</dbReference>
<feature type="transmembrane region" description="Helical" evidence="2">
    <location>
        <begin position="137"/>
        <end position="162"/>
    </location>
</feature>
<accession>A0ABP6LZN5</accession>